<protein>
    <submittedName>
        <fullName evidence="3">Uncharacterized protein</fullName>
    </submittedName>
</protein>
<organism evidence="2 3">
    <name type="scientific">Plectus sambesii</name>
    <dbReference type="NCBI Taxonomy" id="2011161"/>
    <lineage>
        <taxon>Eukaryota</taxon>
        <taxon>Metazoa</taxon>
        <taxon>Ecdysozoa</taxon>
        <taxon>Nematoda</taxon>
        <taxon>Chromadorea</taxon>
        <taxon>Plectida</taxon>
        <taxon>Plectina</taxon>
        <taxon>Plectoidea</taxon>
        <taxon>Plectidae</taxon>
        <taxon>Plectus</taxon>
    </lineage>
</organism>
<accession>A0A914X348</accession>
<dbReference type="WBParaSite" id="PSAMB.scaffold6144size10077.g27968.t1">
    <property type="protein sequence ID" value="PSAMB.scaffold6144size10077.g27968.t1"/>
    <property type="gene ID" value="PSAMB.scaffold6144size10077.g27968"/>
</dbReference>
<keyword evidence="2" id="KW-1185">Reference proteome</keyword>
<feature type="chain" id="PRO_5038031818" evidence="1">
    <location>
        <begin position="23"/>
        <end position="80"/>
    </location>
</feature>
<reference evidence="3" key="1">
    <citation type="submission" date="2022-11" db="UniProtKB">
        <authorList>
            <consortium name="WormBaseParasite"/>
        </authorList>
    </citation>
    <scope>IDENTIFICATION</scope>
</reference>
<name>A0A914X348_9BILA</name>
<evidence type="ECO:0000313" key="2">
    <source>
        <dbReference type="Proteomes" id="UP000887566"/>
    </source>
</evidence>
<sequence>MAASKLIALLALSLVFATVVDSSPSYKTTESKQGPILMKRSNSRSKSSFSIFAGHTLKQPLFHFGSQRTRAEAQGEVAKN</sequence>
<proteinExistence type="predicted"/>
<feature type="signal peptide" evidence="1">
    <location>
        <begin position="1"/>
        <end position="22"/>
    </location>
</feature>
<dbReference type="Proteomes" id="UP000887566">
    <property type="component" value="Unplaced"/>
</dbReference>
<keyword evidence="1" id="KW-0732">Signal</keyword>
<evidence type="ECO:0000313" key="3">
    <source>
        <dbReference type="WBParaSite" id="PSAMB.scaffold6144size10077.g27968.t1"/>
    </source>
</evidence>
<evidence type="ECO:0000256" key="1">
    <source>
        <dbReference type="SAM" id="SignalP"/>
    </source>
</evidence>
<dbReference type="AlphaFoldDB" id="A0A914X348"/>